<dbReference type="PANTHER" id="PTHR43081:SF19">
    <property type="entry name" value="PH-SENSITIVE ADENYLATE CYCLASE RV1264"/>
    <property type="match status" value="1"/>
</dbReference>
<dbReference type="InterPro" id="IPR029787">
    <property type="entry name" value="Nucleotide_cyclase"/>
</dbReference>
<dbReference type="Gene3D" id="1.25.40.10">
    <property type="entry name" value="Tetratricopeptide repeat domain"/>
    <property type="match status" value="1"/>
</dbReference>
<sequence length="628" mass="69980">MERKLAAILVADVVGYGRLMGLDEEGTLDTLGRIRVELLSSAIADHQGRVVKNTGDGYLVEFPSVVNALACAVEIQRGMRQRNQNMPYDRRVEFRIGVNLGDVIVEDGDIFGDGVNLAARLEACAEPGGISVSDSVRDHVGTRLGLVFEDMGEQSLKNIAKPVRIHNVSIGATPPGGQHREMRAPVNTHDERPRVAVLPFNNMSGDPEQEYFSDGITEDIITDLSKVSGLHVVARNTVFTYKGKPIEVQRAAQELGVRYVLEGSVRKAGHRVRVTGQLIDGKDGAHIWADRYDRDLTDIFAIQDEITHTIVEQLKVRLLPEEKTAIERTPTVNVEAYTYYLRGREFFREWTKSYLSMARRMFAMAVALDPNYARAYAGIADCDSAMLVWHSEAVSLEAIAKMSAKAVSLDPGLAEAHASLGLALMHDGRLEESVVALQQALALDPNSYEANFFYARYFYLQGSFQYSAEYFERAAEIRSDDYVSAMFVATTLRRIGQFGDAERWARKGIELAEGVLKLHPENAGPAHRGAILLAYLGERERAREWAARALLVEPDDLVAQFNVACAYSVMGDHEEALDFIERILPTSTWYQRAWFDKEPDLDPIRGYPRFQEMFAVFAGQLAPLTDPA</sequence>
<feature type="domain" description="Guanylate cyclase" evidence="4">
    <location>
        <begin position="7"/>
        <end position="122"/>
    </location>
</feature>
<evidence type="ECO:0000256" key="2">
    <source>
        <dbReference type="ARBA" id="ARBA00022803"/>
    </source>
</evidence>
<reference evidence="5 6" key="1">
    <citation type="submission" date="2020-07" db="EMBL/GenBank/DDBJ databases">
        <title>Definition of the novel symbiovar canariense within Mesorhizobium novociceri, a new species of genus Mesorhizobium nodulating Cicer canariense in the Caldera de Taburiente National Park (La Palma, Canary Islands).</title>
        <authorList>
            <person name="Leon-Barrios M."/>
            <person name="Perez-Yepez J."/>
            <person name="Flores-Felix J.D."/>
            <person name="Ramirez-Baena M.H."/>
            <person name="Pulido-Suarez L."/>
            <person name="Igual J.M."/>
            <person name="Velazquez E."/>
            <person name="Peix A."/>
        </authorList>
    </citation>
    <scope>NUCLEOTIDE SEQUENCE [LARGE SCALE GENOMIC DNA]</scope>
    <source>
        <strain evidence="5 6">CCANP35</strain>
    </source>
</reference>
<dbReference type="PROSITE" id="PS50125">
    <property type="entry name" value="GUANYLATE_CYCLASE_2"/>
    <property type="match status" value="1"/>
</dbReference>
<evidence type="ECO:0000256" key="3">
    <source>
        <dbReference type="PROSITE-ProRule" id="PRU00339"/>
    </source>
</evidence>
<comment type="caution">
    <text evidence="5">The sequence shown here is derived from an EMBL/GenBank/DDBJ whole genome shotgun (WGS) entry which is preliminary data.</text>
</comment>
<dbReference type="InterPro" id="IPR019734">
    <property type="entry name" value="TPR_rpt"/>
</dbReference>
<evidence type="ECO:0000313" key="5">
    <source>
        <dbReference type="EMBL" id="MBA1143988.1"/>
    </source>
</evidence>
<dbReference type="Pfam" id="PF07719">
    <property type="entry name" value="TPR_2"/>
    <property type="match status" value="1"/>
</dbReference>
<dbReference type="EMBL" id="JACDTY010000018">
    <property type="protein sequence ID" value="MBA1143988.1"/>
    <property type="molecule type" value="Genomic_DNA"/>
</dbReference>
<evidence type="ECO:0000259" key="4">
    <source>
        <dbReference type="PROSITE" id="PS50125"/>
    </source>
</evidence>
<keyword evidence="2 3" id="KW-0802">TPR repeat</keyword>
<dbReference type="InterPro" id="IPR001054">
    <property type="entry name" value="A/G_cyclase"/>
</dbReference>
<dbReference type="SUPFAM" id="SSF55073">
    <property type="entry name" value="Nucleotide cyclase"/>
    <property type="match status" value="1"/>
</dbReference>
<dbReference type="PANTHER" id="PTHR43081">
    <property type="entry name" value="ADENYLATE CYCLASE, TERMINAL-DIFFERENTIATION SPECIFIC-RELATED"/>
    <property type="match status" value="1"/>
</dbReference>
<dbReference type="NCBIfam" id="NF047558">
    <property type="entry name" value="TPR_END_plus"/>
    <property type="match status" value="1"/>
</dbReference>
<dbReference type="Proteomes" id="UP000558284">
    <property type="component" value="Unassembled WGS sequence"/>
</dbReference>
<keyword evidence="6" id="KW-1185">Reference proteome</keyword>
<keyword evidence="1" id="KW-0677">Repeat</keyword>
<dbReference type="SMART" id="SM00028">
    <property type="entry name" value="TPR"/>
    <property type="match status" value="4"/>
</dbReference>
<dbReference type="Gene3D" id="3.30.70.1230">
    <property type="entry name" value="Nucleotide cyclase"/>
    <property type="match status" value="1"/>
</dbReference>
<dbReference type="RefSeq" id="WP_181060947.1">
    <property type="nucleotide sequence ID" value="NZ_JACDTY010000018.1"/>
</dbReference>
<dbReference type="InterPro" id="IPR011990">
    <property type="entry name" value="TPR-like_helical_dom_sf"/>
</dbReference>
<name>A0A838BBD3_9HYPH</name>
<evidence type="ECO:0000256" key="1">
    <source>
        <dbReference type="ARBA" id="ARBA00022737"/>
    </source>
</evidence>
<organism evidence="5 6">
    <name type="scientific">Mesorhizobium neociceri</name>
    <dbReference type="NCBI Taxonomy" id="1307853"/>
    <lineage>
        <taxon>Bacteria</taxon>
        <taxon>Pseudomonadati</taxon>
        <taxon>Pseudomonadota</taxon>
        <taxon>Alphaproteobacteria</taxon>
        <taxon>Hyphomicrobiales</taxon>
        <taxon>Phyllobacteriaceae</taxon>
        <taxon>Mesorhizobium</taxon>
    </lineage>
</organism>
<dbReference type="GO" id="GO:0004016">
    <property type="term" value="F:adenylate cyclase activity"/>
    <property type="evidence" value="ECO:0007669"/>
    <property type="project" value="UniProtKB-ARBA"/>
</dbReference>
<dbReference type="PROSITE" id="PS50005">
    <property type="entry name" value="TPR"/>
    <property type="match status" value="1"/>
</dbReference>
<protein>
    <submittedName>
        <fullName evidence="5">Adenylate/guanylate cyclase domain-containing protein</fullName>
    </submittedName>
</protein>
<dbReference type="GO" id="GO:0035556">
    <property type="term" value="P:intracellular signal transduction"/>
    <property type="evidence" value="ECO:0007669"/>
    <property type="project" value="InterPro"/>
</dbReference>
<dbReference type="Pfam" id="PF00211">
    <property type="entry name" value="Guanylate_cyc"/>
    <property type="match status" value="1"/>
</dbReference>
<gene>
    <name evidence="5" type="ORF">H0241_27645</name>
</gene>
<dbReference type="GO" id="GO:0006171">
    <property type="term" value="P:cAMP biosynthetic process"/>
    <property type="evidence" value="ECO:0007669"/>
    <property type="project" value="TreeGrafter"/>
</dbReference>
<dbReference type="AlphaFoldDB" id="A0A838BBD3"/>
<dbReference type="Gene3D" id="3.40.50.10070">
    <property type="entry name" value="TolB, N-terminal domain"/>
    <property type="match status" value="1"/>
</dbReference>
<dbReference type="InterPro" id="IPR013105">
    <property type="entry name" value="TPR_2"/>
</dbReference>
<evidence type="ECO:0000313" key="6">
    <source>
        <dbReference type="Proteomes" id="UP000558284"/>
    </source>
</evidence>
<accession>A0A838BBD3</accession>
<dbReference type="CDD" id="cd07302">
    <property type="entry name" value="CHD"/>
    <property type="match status" value="1"/>
</dbReference>
<proteinExistence type="predicted"/>
<dbReference type="InterPro" id="IPR050697">
    <property type="entry name" value="Adenylyl/Guanylyl_Cyclase_3/4"/>
</dbReference>
<dbReference type="SUPFAM" id="SSF48452">
    <property type="entry name" value="TPR-like"/>
    <property type="match status" value="1"/>
</dbReference>
<feature type="repeat" description="TPR" evidence="3">
    <location>
        <begin position="414"/>
        <end position="447"/>
    </location>
</feature>